<dbReference type="Proteomes" id="UP001353858">
    <property type="component" value="Unassembled WGS sequence"/>
</dbReference>
<protein>
    <recommendedName>
        <fullName evidence="6">RETREG1-3/ARL6IP-like N-terminal reticulon-homology domain-containing protein</fullName>
    </recommendedName>
</protein>
<evidence type="ECO:0000259" key="6">
    <source>
        <dbReference type="Pfam" id="PF24456"/>
    </source>
</evidence>
<accession>A0AAN7SMM6</accession>
<gene>
    <name evidence="7" type="ORF">RN001_012840</name>
</gene>
<proteinExistence type="predicted"/>
<sequence length="199" mass="22987">MDVQQEVQTSRLKDSLESWREIVLVVHSVLLWEKNWYPGAIIGGSTFLFLNLWVLDPSILTTISILGLTITISDYLVPIVTSAIFKPESWTKDKDEDLINICRKVVEYKSKLEISSQCFYEMRCTKPKMYYGFTILTMLFMAWIGNSFNNLFLTYLFITTLLLIPGLEHHGIIKKYGTAISNKLSEYSKLKLLSPKKEQ</sequence>
<dbReference type="Pfam" id="PF24456">
    <property type="entry name" value="RHD_RETREG1-3"/>
    <property type="match status" value="1"/>
</dbReference>
<evidence type="ECO:0000313" key="8">
    <source>
        <dbReference type="Proteomes" id="UP001353858"/>
    </source>
</evidence>
<evidence type="ECO:0000256" key="4">
    <source>
        <dbReference type="ARBA" id="ARBA00023136"/>
    </source>
</evidence>
<dbReference type="PANTHER" id="PTHR20952:SF0">
    <property type="entry name" value="ADP-RIBOSYLATION FACTOR-LIKE PROTEIN 6-INTERACTING PROTEIN 1"/>
    <property type="match status" value="1"/>
</dbReference>
<dbReference type="InterPro" id="IPR052114">
    <property type="entry name" value="ER_autophagy_membrane_reg"/>
</dbReference>
<comment type="caution">
    <text evidence="7">The sequence shown here is derived from an EMBL/GenBank/DDBJ whole genome shotgun (WGS) entry which is preliminary data.</text>
</comment>
<dbReference type="PANTHER" id="PTHR20952">
    <property type="entry name" value="ADP-RIBOSYLATION-LIKE FACTOR 6-INTERACTING PROTEIN"/>
    <property type="match status" value="1"/>
</dbReference>
<evidence type="ECO:0000256" key="2">
    <source>
        <dbReference type="ARBA" id="ARBA00022692"/>
    </source>
</evidence>
<dbReference type="GO" id="GO:0005783">
    <property type="term" value="C:endoplasmic reticulum"/>
    <property type="evidence" value="ECO:0007669"/>
    <property type="project" value="UniProtKB-ARBA"/>
</dbReference>
<evidence type="ECO:0000256" key="5">
    <source>
        <dbReference type="SAM" id="Phobius"/>
    </source>
</evidence>
<feature type="transmembrane region" description="Helical" evidence="5">
    <location>
        <begin position="151"/>
        <end position="167"/>
    </location>
</feature>
<feature type="transmembrane region" description="Helical" evidence="5">
    <location>
        <begin position="36"/>
        <end position="54"/>
    </location>
</feature>
<evidence type="ECO:0000256" key="3">
    <source>
        <dbReference type="ARBA" id="ARBA00022989"/>
    </source>
</evidence>
<keyword evidence="8" id="KW-1185">Reference proteome</keyword>
<dbReference type="GO" id="GO:0016020">
    <property type="term" value="C:membrane"/>
    <property type="evidence" value="ECO:0007669"/>
    <property type="project" value="UniProtKB-SubCell"/>
</dbReference>
<organism evidence="7 8">
    <name type="scientific">Aquatica leii</name>
    <dbReference type="NCBI Taxonomy" id="1421715"/>
    <lineage>
        <taxon>Eukaryota</taxon>
        <taxon>Metazoa</taxon>
        <taxon>Ecdysozoa</taxon>
        <taxon>Arthropoda</taxon>
        <taxon>Hexapoda</taxon>
        <taxon>Insecta</taxon>
        <taxon>Pterygota</taxon>
        <taxon>Neoptera</taxon>
        <taxon>Endopterygota</taxon>
        <taxon>Coleoptera</taxon>
        <taxon>Polyphaga</taxon>
        <taxon>Elateriformia</taxon>
        <taxon>Elateroidea</taxon>
        <taxon>Lampyridae</taxon>
        <taxon>Luciolinae</taxon>
        <taxon>Aquatica</taxon>
    </lineage>
</organism>
<reference evidence="8" key="1">
    <citation type="submission" date="2023-01" db="EMBL/GenBank/DDBJ databases">
        <title>Key to firefly adult light organ development and bioluminescence: homeobox transcription factors regulate luciferase expression and transportation to peroxisome.</title>
        <authorList>
            <person name="Fu X."/>
        </authorList>
    </citation>
    <scope>NUCLEOTIDE SEQUENCE [LARGE SCALE GENOMIC DNA]</scope>
</reference>
<keyword evidence="3 5" id="KW-1133">Transmembrane helix</keyword>
<name>A0AAN7SMM6_9COLE</name>
<keyword evidence="2 5" id="KW-0812">Transmembrane</keyword>
<comment type="subcellular location">
    <subcellularLocation>
        <location evidence="1">Membrane</location>
        <topology evidence="1">Multi-pass membrane protein</topology>
    </subcellularLocation>
</comment>
<feature type="domain" description="RETREG1-3/ARL6IP-like N-terminal reticulon-homology" evidence="6">
    <location>
        <begin position="19"/>
        <end position="184"/>
    </location>
</feature>
<dbReference type="AlphaFoldDB" id="A0AAN7SMM6"/>
<keyword evidence="4 5" id="KW-0472">Membrane</keyword>
<dbReference type="InterPro" id="IPR057282">
    <property type="entry name" value="RETREG1-3-like_RHD"/>
</dbReference>
<evidence type="ECO:0000313" key="7">
    <source>
        <dbReference type="EMBL" id="KAK4876418.1"/>
    </source>
</evidence>
<dbReference type="EMBL" id="JARPUR010000005">
    <property type="protein sequence ID" value="KAK4876418.1"/>
    <property type="molecule type" value="Genomic_DNA"/>
</dbReference>
<evidence type="ECO:0000256" key="1">
    <source>
        <dbReference type="ARBA" id="ARBA00004141"/>
    </source>
</evidence>
<feature type="transmembrane region" description="Helical" evidence="5">
    <location>
        <begin position="129"/>
        <end position="145"/>
    </location>
</feature>